<feature type="region of interest" description="Disordered" evidence="28">
    <location>
        <begin position="1"/>
        <end position="68"/>
    </location>
</feature>
<feature type="transmembrane region" description="Helical" evidence="29">
    <location>
        <begin position="440"/>
        <end position="462"/>
    </location>
</feature>
<dbReference type="InterPro" id="IPR026951">
    <property type="entry name" value="PPIL2_U-box_dom"/>
</dbReference>
<dbReference type="InterPro" id="IPR014710">
    <property type="entry name" value="RmlC-like_jellyroll"/>
</dbReference>
<dbReference type="CDD" id="cd00038">
    <property type="entry name" value="CAP_ED"/>
    <property type="match status" value="1"/>
</dbReference>
<dbReference type="Gene3D" id="3.30.40.10">
    <property type="entry name" value="Zinc/RING finger domain, C3HC4 (zinc finger)"/>
    <property type="match status" value="1"/>
</dbReference>
<dbReference type="PROSITE" id="PS51698">
    <property type="entry name" value="U_BOX"/>
    <property type="match status" value="1"/>
</dbReference>
<evidence type="ECO:0000256" key="20">
    <source>
        <dbReference type="ARBA" id="ARBA00023136"/>
    </source>
</evidence>
<feature type="compositionally biased region" description="Low complexity" evidence="28">
    <location>
        <begin position="42"/>
        <end position="63"/>
    </location>
</feature>
<keyword evidence="15" id="KW-0832">Ubl conjugation</keyword>
<feature type="transmembrane region" description="Helical" evidence="29">
    <location>
        <begin position="553"/>
        <end position="575"/>
    </location>
</feature>
<evidence type="ECO:0000256" key="22">
    <source>
        <dbReference type="ARBA" id="ARBA00023242"/>
    </source>
</evidence>
<dbReference type="PROSITE" id="PS50072">
    <property type="entry name" value="CSA_PPIASE_2"/>
    <property type="match status" value="1"/>
</dbReference>
<reference evidence="33" key="2">
    <citation type="journal article" date="2021" name="World Allergy Organ. J.">
        <title>Chromosome-level assembly of Dermatophagoides farinae genome and transcriptome reveals two novel allergens Der f 37 and Der f 39.</title>
        <authorList>
            <person name="Chen J."/>
            <person name="Cai Z."/>
            <person name="Fan D."/>
            <person name="Hu J."/>
            <person name="Hou Y."/>
            <person name="He Y."/>
            <person name="Zhang Z."/>
            <person name="Zhao Z."/>
            <person name="Gao P."/>
            <person name="Hu W."/>
            <person name="Sun J."/>
            <person name="Li J."/>
            <person name="Ji K."/>
        </authorList>
    </citation>
    <scope>NUCLEOTIDE SEQUENCE</scope>
    <source>
        <strain evidence="33">JKM2019</strain>
    </source>
</reference>
<evidence type="ECO:0000256" key="5">
    <source>
        <dbReference type="ARBA" id="ARBA00007930"/>
    </source>
</evidence>
<evidence type="ECO:0000256" key="1">
    <source>
        <dbReference type="ARBA" id="ARBA00000900"/>
    </source>
</evidence>
<dbReference type="FunFam" id="3.30.40.10:FF:000079">
    <property type="entry name" value="Peptidyl-prolyl cis-trans isomerase 2"/>
    <property type="match status" value="1"/>
</dbReference>
<evidence type="ECO:0000256" key="21">
    <source>
        <dbReference type="ARBA" id="ARBA00023187"/>
    </source>
</evidence>
<reference evidence="33" key="1">
    <citation type="submission" date="2020-06" db="EMBL/GenBank/DDBJ databases">
        <authorList>
            <person name="Ji K."/>
            <person name="Li J."/>
        </authorList>
    </citation>
    <scope>NUCLEOTIDE SEQUENCE</scope>
    <source>
        <strain evidence="33">JKM2019</strain>
        <tissue evidence="33">Whole body</tissue>
    </source>
</reference>
<evidence type="ECO:0000256" key="28">
    <source>
        <dbReference type="SAM" id="MobiDB-lite"/>
    </source>
</evidence>
<dbReference type="PROSITE" id="PS00170">
    <property type="entry name" value="CSA_PPIASE_1"/>
    <property type="match status" value="1"/>
</dbReference>
<evidence type="ECO:0000256" key="7">
    <source>
        <dbReference type="ARBA" id="ARBA00022448"/>
    </source>
</evidence>
<dbReference type="GO" id="GO:0005249">
    <property type="term" value="F:voltage-gated potassium channel activity"/>
    <property type="evidence" value="ECO:0007669"/>
    <property type="project" value="TreeGrafter"/>
</dbReference>
<evidence type="ECO:0000256" key="23">
    <source>
        <dbReference type="ARBA" id="ARBA00059251"/>
    </source>
</evidence>
<dbReference type="CDD" id="cd01923">
    <property type="entry name" value="cyclophilin_RING"/>
    <property type="match status" value="1"/>
</dbReference>
<evidence type="ECO:0000256" key="18">
    <source>
        <dbReference type="ARBA" id="ARBA00023054"/>
    </source>
</evidence>
<feature type="compositionally biased region" description="Pro residues" evidence="28">
    <location>
        <begin position="29"/>
        <end position="41"/>
    </location>
</feature>
<feature type="compositionally biased region" description="Low complexity" evidence="28">
    <location>
        <begin position="236"/>
        <end position="246"/>
    </location>
</feature>
<dbReference type="InterPro" id="IPR002130">
    <property type="entry name" value="Cyclophilin-type_PPIase_dom"/>
</dbReference>
<feature type="compositionally biased region" description="Low complexity" evidence="28">
    <location>
        <begin position="13"/>
        <end position="28"/>
    </location>
</feature>
<evidence type="ECO:0000256" key="8">
    <source>
        <dbReference type="ARBA" id="ARBA00022475"/>
    </source>
</evidence>
<evidence type="ECO:0000256" key="25">
    <source>
        <dbReference type="ARBA" id="ARBA00073734"/>
    </source>
</evidence>
<feature type="region of interest" description="Disordered" evidence="28">
    <location>
        <begin position="213"/>
        <end position="255"/>
    </location>
</feature>
<gene>
    <name evidence="33" type="ORF">HUG17_6033</name>
</gene>
<keyword evidence="7" id="KW-0813">Transport</keyword>
<dbReference type="GO" id="GO:0003254">
    <property type="term" value="P:regulation of membrane depolarization"/>
    <property type="evidence" value="ECO:0007669"/>
    <property type="project" value="TreeGrafter"/>
</dbReference>
<keyword evidence="10" id="KW-0507">mRNA processing</keyword>
<evidence type="ECO:0000256" key="15">
    <source>
        <dbReference type="ARBA" id="ARBA00022843"/>
    </source>
</evidence>
<dbReference type="SUPFAM" id="SSF57850">
    <property type="entry name" value="RING/U-box"/>
    <property type="match status" value="1"/>
</dbReference>
<dbReference type="SMART" id="SM00100">
    <property type="entry name" value="cNMP"/>
    <property type="match status" value="1"/>
</dbReference>
<evidence type="ECO:0000256" key="3">
    <source>
        <dbReference type="ARBA" id="ARBA00004651"/>
    </source>
</evidence>
<dbReference type="InterPro" id="IPR051413">
    <property type="entry name" value="K/Na_HCN_channel"/>
</dbReference>
<dbReference type="GO" id="GO:0061630">
    <property type="term" value="F:ubiquitin protein ligase activity"/>
    <property type="evidence" value="ECO:0007669"/>
    <property type="project" value="UniProtKB-EC"/>
</dbReference>
<dbReference type="InterPro" id="IPR020892">
    <property type="entry name" value="Cyclophilin-type_PPIase_CS"/>
</dbReference>
<dbReference type="PROSITE" id="PS50042">
    <property type="entry name" value="CNMP_BINDING_3"/>
    <property type="match status" value="1"/>
</dbReference>
<feature type="region of interest" description="Disordered" evidence="28">
    <location>
        <begin position="1386"/>
        <end position="1410"/>
    </location>
</feature>
<proteinExistence type="inferred from homology"/>
<evidence type="ECO:0000256" key="26">
    <source>
        <dbReference type="ARBA" id="ARBA00078275"/>
    </source>
</evidence>
<organism evidence="33">
    <name type="scientific">Dermatophagoides farinae</name>
    <name type="common">American house dust mite</name>
    <dbReference type="NCBI Taxonomy" id="6954"/>
    <lineage>
        <taxon>Eukaryota</taxon>
        <taxon>Metazoa</taxon>
        <taxon>Ecdysozoa</taxon>
        <taxon>Arthropoda</taxon>
        <taxon>Chelicerata</taxon>
        <taxon>Arachnida</taxon>
        <taxon>Acari</taxon>
        <taxon>Acariformes</taxon>
        <taxon>Sarcoptiformes</taxon>
        <taxon>Astigmata</taxon>
        <taxon>Psoroptidia</taxon>
        <taxon>Analgoidea</taxon>
        <taxon>Pyroglyphidae</taxon>
        <taxon>Dermatophagoidinae</taxon>
        <taxon>Dermatophagoides</taxon>
    </lineage>
</organism>
<feature type="domain" description="U-box" evidence="32">
    <location>
        <begin position="966"/>
        <end position="1040"/>
    </location>
</feature>
<dbReference type="PROSITE" id="PS00888">
    <property type="entry name" value="CNMP_BINDING_1"/>
    <property type="match status" value="1"/>
</dbReference>
<feature type="compositionally biased region" description="Basic and acidic residues" evidence="28">
    <location>
        <begin position="1386"/>
        <end position="1406"/>
    </location>
</feature>
<keyword evidence="17" id="KW-0007">Acetylation</keyword>
<evidence type="ECO:0000256" key="29">
    <source>
        <dbReference type="SAM" id="Phobius"/>
    </source>
</evidence>
<name>A0A9D4SJH2_DERFA</name>
<dbReference type="GO" id="GO:0006457">
    <property type="term" value="P:protein folding"/>
    <property type="evidence" value="ECO:0007669"/>
    <property type="project" value="InterPro"/>
</dbReference>
<dbReference type="Proteomes" id="UP000828236">
    <property type="component" value="Unassembled WGS sequence"/>
</dbReference>
<dbReference type="SUPFAM" id="SSF51206">
    <property type="entry name" value="cAMP-binding domain-like"/>
    <property type="match status" value="1"/>
</dbReference>
<dbReference type="PANTHER" id="PTHR45689:SF5">
    <property type="entry name" value="I[[H]] CHANNEL, ISOFORM E"/>
    <property type="match status" value="1"/>
</dbReference>
<keyword evidence="21" id="KW-0508">mRNA splicing</keyword>
<keyword evidence="9" id="KW-1017">Isopeptide bond</keyword>
<evidence type="ECO:0000256" key="13">
    <source>
        <dbReference type="ARBA" id="ARBA00022728"/>
    </source>
</evidence>
<evidence type="ECO:0000313" key="33">
    <source>
        <dbReference type="EMBL" id="KAH7643671.1"/>
    </source>
</evidence>
<dbReference type="GO" id="GO:0005681">
    <property type="term" value="C:spliceosomal complex"/>
    <property type="evidence" value="ECO:0007669"/>
    <property type="project" value="UniProtKB-KW"/>
</dbReference>
<keyword evidence="16 29" id="KW-1133">Transmembrane helix</keyword>
<evidence type="ECO:0000256" key="9">
    <source>
        <dbReference type="ARBA" id="ARBA00022499"/>
    </source>
</evidence>
<keyword evidence="20 29" id="KW-0472">Membrane</keyword>
<dbReference type="SUPFAM" id="SSF81324">
    <property type="entry name" value="Voltage-gated potassium channels"/>
    <property type="match status" value="1"/>
</dbReference>
<comment type="function">
    <text evidence="23">Has a ubiquitin-protein ligase activity acting as an E3 ubiquitin protein ligase or as an ubiquitin-ubiquitin ligase promoting elongation of ubiquitin chains on substrates. By mediating 'Lys-48'-linked polyubiquitination of proteins could target them for proteasomal degradation. May also function as a chaperone, playing a role in transport to the cell membrane of BSG/Basigin for instance. Probable inactive PPIase with no peptidyl-prolyl cis-trans isomerase activity. As a component of the minor spliceosome, involved in the splicing of U12-type introns in pre-mRNAs.</text>
</comment>
<evidence type="ECO:0000256" key="12">
    <source>
        <dbReference type="ARBA" id="ARBA00022692"/>
    </source>
</evidence>
<dbReference type="Gene3D" id="2.60.120.10">
    <property type="entry name" value="Jelly Rolls"/>
    <property type="match status" value="1"/>
</dbReference>
<feature type="transmembrane region" description="Helical" evidence="29">
    <location>
        <begin position="407"/>
        <end position="428"/>
    </location>
</feature>
<sequence length="1457" mass="165451">MSTTNNYNGDGNQTTTDTMTTTTTSTSSPLPPPPPPPPPSSLPIQPSISSSSATTTTTTMAATKPNDQSIIKPTITSLSSTTGGIISTTTLTGNDAIINCNPVNNSIICRRNRRRSSSLKCSAAASASASATTVPNYQSSKFTTTNDNTTTSINTVNNVQAAARACYDFLIRPDSNNYIIDAIDDEQLEQLLSANNVNNKSPIVTNNQPLRLGQAKKTTQQRIITSNGKLQHQQSTTTTATTTTTTDNHHYHHHHHHFHPHTDNINCCYQSTAITDDFIIDDYITPEIMNYTKQDNQNNQNNNSMLSQKSPPMIFKSFESNASATGGIWDKEDNISLYGTPKEEMLPSLGDSKGPSFMRSQIEALFQPSDNKLAMKLFGSKKALMNERMRQKESGLFIIHPCSTFRFYWDLCMLLLLVANLIVLPVTISFFKDDLSTRWIAFNILSDTIFLLDILVNFRTGIMNPDLPEQVILDPKQIAHGYIRSWFFLDLISSIPLDYLYLVFNQDFDDNYQASIWQAGRALRILRILKMLSLLRLLRLSRLVRYVSQWEEVYFLNMASVFMKIFNLICMMLLIGHWSGCLQFLVPMLQGFPTNSWVAINELQDADWFDQYSWSLFKAMSHMLCIGYGRFPPQSMTDMWLTLLSMISGATCYALFLGHTTNLIQSLDSSRRQYREKLKQVEEYMAYRKLPRDLRVRIGDYFEHRYQGKFFNEDTILDELSERLREDVINYNCRALVASVPFFANADTDFVNSIVTRLKYEVFQPGDIIIKEGTIGNKMYFIQEGIVDIVMITGEVATSLSDGSYFGEICLLTNTRRVASVRAETYCNLFSLSVEHFNAVLDMYPLMRRTMESIAAERLNKIGKNPSIVCPREDFQSELKAVSELLTMSAQSPSDDSESDVSIFNKNHSKNKLKASLSSSKLPRPKSESCFPLMNTLSITTEWRTLYGGRRANDEYHSHQEGLEFKRLPYDHCSLSLQPFRNPYCTNNGVIYDLMSIVPFIQKHGIDPCTGEKIELKQLIKLNFHKNSDDNRYHCPVLFKVFNENTHIVAIKTTGNVFSYEAVEQLNLKTNHLFDLITDQSFTKKDIIEIQNPINLKKFNINDFYYVKNNLNVSEDNDEKSNLRTINPETRETLKELSTIDGGGNEFLKNLSKDQQSSSSSSSTKTIMKTDKFNAAHYSTGHAAASFTSTVMPVVSSVEAAQIDQYEIRYQFVKKKGYVRLITNFGNLNLELYCDKVPRTCDNFIQLCHRGYYDNCRFHRLIKNFMLQGGDPTSTGKGGESAFGKPFDDEFCKLYSHEGRGILSMANHGPNTNQSQFFITFRSCKYLDNKHTIFGQLVGGMDVLNKIESVKTDAKTDRPLEDIVIQKTMVFVDPYKEADELIENERQKEKEKQQRSSTMKKNDDKPKKLRKGVGAFINLNAIHDDDGDDDDDECVPKKISKTKKTTIKSTFGDFKNW</sequence>
<evidence type="ECO:0000256" key="17">
    <source>
        <dbReference type="ARBA" id="ARBA00022990"/>
    </source>
</evidence>
<evidence type="ECO:0000256" key="14">
    <source>
        <dbReference type="ARBA" id="ARBA00022786"/>
    </source>
</evidence>
<dbReference type="InterPro" id="IPR003613">
    <property type="entry name" value="Ubox_domain"/>
</dbReference>
<dbReference type="Gene3D" id="1.10.287.630">
    <property type="entry name" value="Helix hairpin bin"/>
    <property type="match status" value="1"/>
</dbReference>
<keyword evidence="11" id="KW-0808">Transferase</keyword>
<accession>A0A9D4SJH2</accession>
<comment type="subcellular location">
    <subcellularLocation>
        <location evidence="3">Cell membrane</location>
        <topology evidence="3">Multi-pass membrane protein</topology>
    </subcellularLocation>
    <subcellularLocation>
        <location evidence="2">Nucleus</location>
    </subcellularLocation>
</comment>
<dbReference type="GO" id="GO:0098855">
    <property type="term" value="C:HCN channel complex"/>
    <property type="evidence" value="ECO:0007669"/>
    <property type="project" value="TreeGrafter"/>
</dbReference>
<protein>
    <recommendedName>
        <fullName evidence="25">RING-type E3 ubiquitin-protein ligase PPIL2</fullName>
        <ecNumber evidence="6">2.3.2.27</ecNumber>
    </recommendedName>
    <alternativeName>
        <fullName evidence="27">CYC4</fullName>
    </alternativeName>
    <alternativeName>
        <fullName evidence="26">Probable inactive peptidyl-prolyl cis-trans isomerase-like 2</fullName>
    </alternativeName>
</protein>
<comment type="caution">
    <text evidence="33">The sequence shown here is derived from an EMBL/GenBank/DDBJ whole genome shotgun (WGS) entry which is preliminary data.</text>
</comment>
<evidence type="ECO:0000256" key="6">
    <source>
        <dbReference type="ARBA" id="ARBA00012483"/>
    </source>
</evidence>
<dbReference type="InterPro" id="IPR018490">
    <property type="entry name" value="cNMP-bd_dom_sf"/>
</dbReference>
<dbReference type="GO" id="GO:0003755">
    <property type="term" value="F:peptidyl-prolyl cis-trans isomerase activity"/>
    <property type="evidence" value="ECO:0007669"/>
    <property type="project" value="InterPro"/>
</dbReference>
<dbReference type="FunFam" id="2.40.100.10:FF:000018">
    <property type="entry name" value="Peptidyl-prolyl cis-trans isomerase-like 2"/>
    <property type="match status" value="1"/>
</dbReference>
<comment type="subunit">
    <text evidence="24">Component of the minor spliceosome, which splices U12-type introns. Within this complex, interacts with PRPF8/PRP8, EFTUD2/SNU114 and PLRG1. Interacts with isoform 2 of BSG. Interacts (via the PPIase cyclophilin-type domain) with CRNKL1; they may form a trimeric complex with HSP90.</text>
</comment>
<keyword evidence="18" id="KW-0175">Coiled coil</keyword>
<dbReference type="Gene3D" id="1.10.287.70">
    <property type="match status" value="1"/>
</dbReference>
<dbReference type="InterPro" id="IPR013083">
    <property type="entry name" value="Znf_RING/FYVE/PHD"/>
</dbReference>
<dbReference type="Pfam" id="PF00160">
    <property type="entry name" value="Pro_isomerase"/>
    <property type="match status" value="1"/>
</dbReference>
<dbReference type="PRINTS" id="PR00153">
    <property type="entry name" value="CSAPPISMRASE"/>
</dbReference>
<dbReference type="SUPFAM" id="SSF50891">
    <property type="entry name" value="Cyclophilin-like"/>
    <property type="match status" value="1"/>
</dbReference>
<dbReference type="InterPro" id="IPR029000">
    <property type="entry name" value="Cyclophilin-like_dom_sf"/>
</dbReference>
<comment type="catalytic activity">
    <reaction evidence="1">
        <text>S-ubiquitinyl-[E2 ubiquitin-conjugating enzyme]-L-cysteine + [acceptor protein]-L-lysine = [E2 ubiquitin-conjugating enzyme]-L-cysteine + N(6)-ubiquitinyl-[acceptor protein]-L-lysine.</text>
        <dbReference type="EC" id="2.3.2.27"/>
    </reaction>
</comment>
<evidence type="ECO:0000256" key="2">
    <source>
        <dbReference type="ARBA" id="ARBA00004123"/>
    </source>
</evidence>
<evidence type="ECO:0000259" key="31">
    <source>
        <dbReference type="PROSITE" id="PS50072"/>
    </source>
</evidence>
<feature type="domain" description="PPIase cyclophilin-type" evidence="31">
    <location>
        <begin position="1226"/>
        <end position="1370"/>
    </location>
</feature>
<feature type="compositionally biased region" description="Polar residues" evidence="28">
    <location>
        <begin position="1"/>
        <end position="12"/>
    </location>
</feature>
<keyword evidence="12 29" id="KW-0812">Transmembrane</keyword>
<dbReference type="GO" id="GO:0035725">
    <property type="term" value="P:sodium ion transmembrane transport"/>
    <property type="evidence" value="ECO:0007669"/>
    <property type="project" value="TreeGrafter"/>
</dbReference>
<dbReference type="SMART" id="SM00504">
    <property type="entry name" value="Ubox"/>
    <property type="match status" value="1"/>
</dbReference>
<feature type="transmembrane region" description="Helical" evidence="29">
    <location>
        <begin position="482"/>
        <end position="504"/>
    </location>
</feature>
<comment type="pathway">
    <text evidence="4">Protein modification; protein ubiquitination.</text>
</comment>
<dbReference type="GO" id="GO:0006397">
    <property type="term" value="P:mRNA processing"/>
    <property type="evidence" value="ECO:0007669"/>
    <property type="project" value="UniProtKB-KW"/>
</dbReference>
<keyword evidence="13" id="KW-0747">Spliceosome</keyword>
<feature type="compositionally biased region" description="Polar residues" evidence="28">
    <location>
        <begin position="216"/>
        <end position="235"/>
    </location>
</feature>
<dbReference type="InterPro" id="IPR013621">
    <property type="entry name" value="Ion_trans_N"/>
</dbReference>
<dbReference type="Pfam" id="PF00027">
    <property type="entry name" value="cNMP_binding"/>
    <property type="match status" value="1"/>
</dbReference>
<evidence type="ECO:0000256" key="11">
    <source>
        <dbReference type="ARBA" id="ARBA00022679"/>
    </source>
</evidence>
<feature type="domain" description="Cyclic nucleotide-binding" evidence="30">
    <location>
        <begin position="742"/>
        <end position="858"/>
    </location>
</feature>
<evidence type="ECO:0000256" key="10">
    <source>
        <dbReference type="ARBA" id="ARBA00022664"/>
    </source>
</evidence>
<dbReference type="Pfam" id="PF00520">
    <property type="entry name" value="Ion_trans"/>
    <property type="match status" value="1"/>
</dbReference>
<keyword evidence="14" id="KW-0833">Ubl conjugation pathway</keyword>
<evidence type="ECO:0000256" key="4">
    <source>
        <dbReference type="ARBA" id="ARBA00004906"/>
    </source>
</evidence>
<evidence type="ECO:0000256" key="19">
    <source>
        <dbReference type="ARBA" id="ARBA00023065"/>
    </source>
</evidence>
<dbReference type="GO" id="GO:0016567">
    <property type="term" value="P:protein ubiquitination"/>
    <property type="evidence" value="ECO:0007669"/>
    <property type="project" value="InterPro"/>
</dbReference>
<keyword evidence="22" id="KW-0539">Nucleus</keyword>
<evidence type="ECO:0000256" key="27">
    <source>
        <dbReference type="ARBA" id="ARBA00079124"/>
    </source>
</evidence>
<evidence type="ECO:0000256" key="24">
    <source>
        <dbReference type="ARBA" id="ARBA00061807"/>
    </source>
</evidence>
<evidence type="ECO:0000259" key="30">
    <source>
        <dbReference type="PROSITE" id="PS50042"/>
    </source>
</evidence>
<evidence type="ECO:0000259" key="32">
    <source>
        <dbReference type="PROSITE" id="PS51698"/>
    </source>
</evidence>
<dbReference type="GO" id="GO:0008380">
    <property type="term" value="P:RNA splicing"/>
    <property type="evidence" value="ECO:0007669"/>
    <property type="project" value="UniProtKB-KW"/>
</dbReference>
<dbReference type="PANTHER" id="PTHR45689">
    <property type="entry name" value="I[[H]] CHANNEL, ISOFORM E"/>
    <property type="match status" value="1"/>
</dbReference>
<dbReference type="InterPro" id="IPR018488">
    <property type="entry name" value="cNMP-bd_CS"/>
</dbReference>
<dbReference type="InterPro" id="IPR005821">
    <property type="entry name" value="Ion_trans_dom"/>
</dbReference>
<comment type="similarity">
    <text evidence="5">Belongs to the cyclophilin-type PPIase family. PPIL2 subfamily.</text>
</comment>
<dbReference type="Gene3D" id="2.40.100.10">
    <property type="entry name" value="Cyclophilin-like"/>
    <property type="match status" value="1"/>
</dbReference>
<dbReference type="EMBL" id="SDOV01000002">
    <property type="protein sequence ID" value="KAH7643671.1"/>
    <property type="molecule type" value="Genomic_DNA"/>
</dbReference>
<dbReference type="InterPro" id="IPR000595">
    <property type="entry name" value="cNMP-bd_dom"/>
</dbReference>
<dbReference type="CDD" id="cd16663">
    <property type="entry name" value="RING-Ubox_PPIL2"/>
    <property type="match status" value="1"/>
</dbReference>
<dbReference type="EC" id="2.3.2.27" evidence="6"/>
<keyword evidence="8" id="KW-1003">Cell membrane</keyword>
<keyword evidence="19" id="KW-0406">Ion transport</keyword>
<dbReference type="Pfam" id="PF08412">
    <property type="entry name" value="Ion_trans_N"/>
    <property type="match status" value="1"/>
</dbReference>
<dbReference type="Pfam" id="PF04641">
    <property type="entry name" value="Rtf2"/>
    <property type="match status" value="1"/>
</dbReference>
<evidence type="ECO:0000256" key="16">
    <source>
        <dbReference type="ARBA" id="ARBA00022989"/>
    </source>
</evidence>